<feature type="region of interest" description="Disordered" evidence="2">
    <location>
        <begin position="117"/>
        <end position="137"/>
    </location>
</feature>
<dbReference type="PANTHER" id="PTHR30204">
    <property type="entry name" value="REDOX-CYCLING DRUG-SENSING TRANSCRIPTIONAL ACTIVATOR SOXR"/>
    <property type="match status" value="1"/>
</dbReference>
<dbReference type="GO" id="GO:0003700">
    <property type="term" value="F:DNA-binding transcription factor activity"/>
    <property type="evidence" value="ECO:0007669"/>
    <property type="project" value="InterPro"/>
</dbReference>
<gene>
    <name evidence="4" type="ORF">HA039_00050</name>
</gene>
<dbReference type="AlphaFoldDB" id="A0A6G9GRQ7"/>
<dbReference type="PANTHER" id="PTHR30204:SF97">
    <property type="entry name" value="MERR FAMILY REGULATORY PROTEIN"/>
    <property type="match status" value="1"/>
</dbReference>
<dbReference type="RefSeq" id="WP_167021974.1">
    <property type="nucleotide sequence ID" value="NZ_CP050177.1"/>
</dbReference>
<sequence>MRIGELARLTGASARSLRYYEQQGLIHSARSGGGQRFYSEAEVARVHLIRRLLDAGLGSRVIAQLMPCVDSGGADVAEEAFTTMVRERDRLTADISRLVETRDSLDAVIEANTRYRLGEHRSHPLPAPAQAQHHSPS</sequence>
<dbReference type="InterPro" id="IPR000551">
    <property type="entry name" value="MerR-type_HTH_dom"/>
</dbReference>
<dbReference type="Pfam" id="PF13411">
    <property type="entry name" value="MerR_1"/>
    <property type="match status" value="1"/>
</dbReference>
<dbReference type="CDD" id="cd01282">
    <property type="entry name" value="HTH_MerR-like_sg3"/>
    <property type="match status" value="1"/>
</dbReference>
<dbReference type="KEGG" id="slia:HA039_00050"/>
<keyword evidence="1" id="KW-0238">DNA-binding</keyword>
<dbReference type="GO" id="GO:0003677">
    <property type="term" value="F:DNA binding"/>
    <property type="evidence" value="ECO:0007669"/>
    <property type="project" value="UniProtKB-KW"/>
</dbReference>
<dbReference type="InterPro" id="IPR047057">
    <property type="entry name" value="MerR_fam"/>
</dbReference>
<name>A0A6G9GRQ7_9ACTN</name>
<evidence type="ECO:0000259" key="3">
    <source>
        <dbReference type="PROSITE" id="PS50937"/>
    </source>
</evidence>
<evidence type="ECO:0000256" key="2">
    <source>
        <dbReference type="SAM" id="MobiDB-lite"/>
    </source>
</evidence>
<dbReference type="EMBL" id="CP050177">
    <property type="protein sequence ID" value="QIQ00905.1"/>
    <property type="molecule type" value="Genomic_DNA"/>
</dbReference>
<evidence type="ECO:0000313" key="4">
    <source>
        <dbReference type="EMBL" id="QIQ00905.1"/>
    </source>
</evidence>
<dbReference type="Proteomes" id="UP000501179">
    <property type="component" value="Chromosome"/>
</dbReference>
<dbReference type="InterPro" id="IPR009061">
    <property type="entry name" value="DNA-bd_dom_put_sf"/>
</dbReference>
<dbReference type="PRINTS" id="PR00040">
    <property type="entry name" value="HTHMERR"/>
</dbReference>
<dbReference type="Gene3D" id="1.10.1660.10">
    <property type="match status" value="1"/>
</dbReference>
<evidence type="ECO:0000313" key="5">
    <source>
        <dbReference type="Proteomes" id="UP000501179"/>
    </source>
</evidence>
<accession>A0A6G9GRQ7</accession>
<reference evidence="4 5" key="1">
    <citation type="submission" date="2020-03" db="EMBL/GenBank/DDBJ databases">
        <title>A novel species.</title>
        <authorList>
            <person name="Gao J."/>
        </authorList>
    </citation>
    <scope>NUCLEOTIDE SEQUENCE [LARGE SCALE GENOMIC DNA]</scope>
    <source>
        <strain evidence="4 5">QMT-12</strain>
    </source>
</reference>
<evidence type="ECO:0000256" key="1">
    <source>
        <dbReference type="ARBA" id="ARBA00023125"/>
    </source>
</evidence>
<dbReference type="SMART" id="SM00422">
    <property type="entry name" value="HTH_MERR"/>
    <property type="match status" value="1"/>
</dbReference>
<keyword evidence="5" id="KW-1185">Reference proteome</keyword>
<proteinExistence type="predicted"/>
<dbReference type="PROSITE" id="PS50937">
    <property type="entry name" value="HTH_MERR_2"/>
    <property type="match status" value="1"/>
</dbReference>
<organism evidence="4 5">
    <name type="scientific">Streptomyces liangshanensis</name>
    <dbReference type="NCBI Taxonomy" id="2717324"/>
    <lineage>
        <taxon>Bacteria</taxon>
        <taxon>Bacillati</taxon>
        <taxon>Actinomycetota</taxon>
        <taxon>Actinomycetes</taxon>
        <taxon>Kitasatosporales</taxon>
        <taxon>Streptomycetaceae</taxon>
        <taxon>Streptomyces</taxon>
    </lineage>
</organism>
<dbReference type="SUPFAM" id="SSF46955">
    <property type="entry name" value="Putative DNA-binding domain"/>
    <property type="match status" value="1"/>
</dbReference>
<feature type="domain" description="HTH merR-type" evidence="3">
    <location>
        <begin position="1"/>
        <end position="68"/>
    </location>
</feature>
<protein>
    <submittedName>
        <fullName evidence="4">MerR family transcriptional regulator</fullName>
    </submittedName>
</protein>